<organism evidence="1 2">
    <name type="scientific">Undibacterium macrobrachii</name>
    <dbReference type="NCBI Taxonomy" id="1119058"/>
    <lineage>
        <taxon>Bacteria</taxon>
        <taxon>Pseudomonadati</taxon>
        <taxon>Pseudomonadota</taxon>
        <taxon>Betaproteobacteria</taxon>
        <taxon>Burkholderiales</taxon>
        <taxon>Oxalobacteraceae</taxon>
        <taxon>Undibacterium</taxon>
    </lineage>
</organism>
<proteinExistence type="predicted"/>
<gene>
    <name evidence="1" type="ORF">GCM10011282_32480</name>
</gene>
<reference evidence="2" key="1">
    <citation type="journal article" date="2019" name="Int. J. Syst. Evol. Microbiol.">
        <title>The Global Catalogue of Microorganisms (GCM) 10K type strain sequencing project: providing services to taxonomists for standard genome sequencing and annotation.</title>
        <authorList>
            <consortium name="The Broad Institute Genomics Platform"/>
            <consortium name="The Broad Institute Genome Sequencing Center for Infectious Disease"/>
            <person name="Wu L."/>
            <person name="Ma J."/>
        </authorList>
    </citation>
    <scope>NUCLEOTIDE SEQUENCE [LARGE SCALE GENOMIC DNA]</scope>
    <source>
        <strain evidence="2">KCTC 23916</strain>
    </source>
</reference>
<comment type="caution">
    <text evidence="1">The sequence shown here is derived from an EMBL/GenBank/DDBJ whole genome shotgun (WGS) entry which is preliminary data.</text>
</comment>
<evidence type="ECO:0000313" key="2">
    <source>
        <dbReference type="Proteomes" id="UP000620127"/>
    </source>
</evidence>
<protein>
    <submittedName>
        <fullName evidence="1">Uncharacterized protein</fullName>
    </submittedName>
</protein>
<dbReference type="EMBL" id="BMYT01000007">
    <property type="protein sequence ID" value="GGX24072.1"/>
    <property type="molecule type" value="Genomic_DNA"/>
</dbReference>
<accession>A0ABQ2XNB4</accession>
<name>A0ABQ2XNB4_9BURK</name>
<dbReference type="Proteomes" id="UP000620127">
    <property type="component" value="Unassembled WGS sequence"/>
</dbReference>
<evidence type="ECO:0000313" key="1">
    <source>
        <dbReference type="EMBL" id="GGX24072.1"/>
    </source>
</evidence>
<keyword evidence="2" id="KW-1185">Reference proteome</keyword>
<sequence length="55" mass="6354">MRARLNGLHDKKMTITDIFQKLEMRDVKNNTGANSSQKVENRVCTAGFTRLVFIR</sequence>